<name>W1PER3_AMBTC</name>
<gene>
    <name evidence="2" type="ORF">AMTR_s00150p00053140</name>
</gene>
<evidence type="ECO:0000313" key="3">
    <source>
        <dbReference type="Proteomes" id="UP000017836"/>
    </source>
</evidence>
<evidence type="ECO:0000256" key="1">
    <source>
        <dbReference type="SAM" id="MobiDB-lite"/>
    </source>
</evidence>
<proteinExistence type="predicted"/>
<dbReference type="AlphaFoldDB" id="W1PER3"/>
<organism evidence="2 3">
    <name type="scientific">Amborella trichopoda</name>
    <dbReference type="NCBI Taxonomy" id="13333"/>
    <lineage>
        <taxon>Eukaryota</taxon>
        <taxon>Viridiplantae</taxon>
        <taxon>Streptophyta</taxon>
        <taxon>Embryophyta</taxon>
        <taxon>Tracheophyta</taxon>
        <taxon>Spermatophyta</taxon>
        <taxon>Magnoliopsida</taxon>
        <taxon>Amborellales</taxon>
        <taxon>Amborellaceae</taxon>
        <taxon>Amborella</taxon>
    </lineage>
</organism>
<accession>W1PER3</accession>
<feature type="region of interest" description="Disordered" evidence="1">
    <location>
        <begin position="1"/>
        <end position="35"/>
    </location>
</feature>
<dbReference type="Gramene" id="ERN08452">
    <property type="protein sequence ID" value="ERN08452"/>
    <property type="gene ID" value="AMTR_s00150p00053140"/>
</dbReference>
<protein>
    <submittedName>
        <fullName evidence="2">Uncharacterized protein</fullName>
    </submittedName>
</protein>
<dbReference type="EMBL" id="KI393379">
    <property type="protein sequence ID" value="ERN08452.1"/>
    <property type="molecule type" value="Genomic_DNA"/>
</dbReference>
<sequence length="63" mass="7188">MALSTKRLSQKQKGSQPLDEAREMPEVQVPSPLPIPSTRFTRSLLQKDLDLCLVCIAKPRKRR</sequence>
<dbReference type="Proteomes" id="UP000017836">
    <property type="component" value="Unassembled WGS sequence"/>
</dbReference>
<reference evidence="3" key="1">
    <citation type="journal article" date="2013" name="Science">
        <title>The Amborella genome and the evolution of flowering plants.</title>
        <authorList>
            <consortium name="Amborella Genome Project"/>
        </authorList>
    </citation>
    <scope>NUCLEOTIDE SEQUENCE [LARGE SCALE GENOMIC DNA]</scope>
</reference>
<dbReference type="HOGENOM" id="CLU_2888775_0_0_1"/>
<evidence type="ECO:0000313" key="2">
    <source>
        <dbReference type="EMBL" id="ERN08452.1"/>
    </source>
</evidence>
<keyword evidence="3" id="KW-1185">Reference proteome</keyword>